<feature type="compositionally biased region" description="Polar residues" evidence="1">
    <location>
        <begin position="108"/>
        <end position="122"/>
    </location>
</feature>
<feature type="compositionally biased region" description="Low complexity" evidence="1">
    <location>
        <begin position="60"/>
        <end position="75"/>
    </location>
</feature>
<gene>
    <name evidence="2" type="ORF">EGYM00163_LOCUS31105</name>
</gene>
<sequence length="141" mass="15230">MFHGEKPGVEKKRQGRAPPPPLREEKVQGDCSDLQQLMAQREKRLKELKKQEKRQKKLQQKAAAASASEAAAALANATVALTPAPVPRPVQGNACQKEELQREVASSPGPSDSEQVPSTSSAAVPCRPDDACPAPKRPRLH</sequence>
<feature type="region of interest" description="Disordered" evidence="1">
    <location>
        <begin position="48"/>
        <end position="141"/>
    </location>
</feature>
<organism evidence="2">
    <name type="scientific">Eutreptiella gymnastica</name>
    <dbReference type="NCBI Taxonomy" id="73025"/>
    <lineage>
        <taxon>Eukaryota</taxon>
        <taxon>Discoba</taxon>
        <taxon>Euglenozoa</taxon>
        <taxon>Euglenida</taxon>
        <taxon>Spirocuta</taxon>
        <taxon>Euglenophyceae</taxon>
        <taxon>Eutreptiales</taxon>
        <taxon>Eutreptiaceae</taxon>
        <taxon>Eutreptiella</taxon>
    </lineage>
</organism>
<accession>A0A7S4FZ37</accession>
<feature type="region of interest" description="Disordered" evidence="1">
    <location>
        <begin position="1"/>
        <end position="31"/>
    </location>
</feature>
<dbReference type="EMBL" id="HBJA01089448">
    <property type="protein sequence ID" value="CAE0819935.1"/>
    <property type="molecule type" value="Transcribed_RNA"/>
</dbReference>
<name>A0A7S4FZ37_9EUGL</name>
<proteinExistence type="predicted"/>
<dbReference type="AlphaFoldDB" id="A0A7S4FZ37"/>
<evidence type="ECO:0000313" key="2">
    <source>
        <dbReference type="EMBL" id="CAE0819935.1"/>
    </source>
</evidence>
<evidence type="ECO:0000256" key="1">
    <source>
        <dbReference type="SAM" id="MobiDB-lite"/>
    </source>
</evidence>
<feature type="compositionally biased region" description="Basic and acidic residues" evidence="1">
    <location>
        <begin position="1"/>
        <end position="12"/>
    </location>
</feature>
<protein>
    <submittedName>
        <fullName evidence="2">Uncharacterized protein</fullName>
    </submittedName>
</protein>
<reference evidence="2" key="1">
    <citation type="submission" date="2021-01" db="EMBL/GenBank/DDBJ databases">
        <authorList>
            <person name="Corre E."/>
            <person name="Pelletier E."/>
            <person name="Niang G."/>
            <person name="Scheremetjew M."/>
            <person name="Finn R."/>
            <person name="Kale V."/>
            <person name="Holt S."/>
            <person name="Cochrane G."/>
            <person name="Meng A."/>
            <person name="Brown T."/>
            <person name="Cohen L."/>
        </authorList>
    </citation>
    <scope>NUCLEOTIDE SEQUENCE</scope>
    <source>
        <strain evidence="2">CCMP1594</strain>
    </source>
</reference>